<keyword evidence="4 13" id="KW-0723">Serine/threonine-protein kinase</keyword>
<evidence type="ECO:0000256" key="13">
    <source>
        <dbReference type="RuleBase" id="RU000304"/>
    </source>
</evidence>
<dbReference type="EMBL" id="JAYMYS010000004">
    <property type="protein sequence ID" value="KAK7394987.1"/>
    <property type="molecule type" value="Genomic_DNA"/>
</dbReference>
<dbReference type="SUPFAM" id="SSF56112">
    <property type="entry name" value="Protein kinase-like (PK-like)"/>
    <property type="match status" value="1"/>
</dbReference>
<gene>
    <name evidence="16" type="ORF">VNO78_15528</name>
</gene>
<evidence type="ECO:0000256" key="7">
    <source>
        <dbReference type="ARBA" id="ARBA00022777"/>
    </source>
</evidence>
<protein>
    <recommendedName>
        <fullName evidence="3">non-specific serine/threonine protein kinase</fullName>
        <ecNumber evidence="3">2.7.11.1</ecNumber>
    </recommendedName>
</protein>
<evidence type="ECO:0000256" key="6">
    <source>
        <dbReference type="ARBA" id="ARBA00022741"/>
    </source>
</evidence>
<evidence type="ECO:0000256" key="4">
    <source>
        <dbReference type="ARBA" id="ARBA00022527"/>
    </source>
</evidence>
<keyword evidence="6 12" id="KW-0547">Nucleotide-binding</keyword>
<dbReference type="InterPro" id="IPR000719">
    <property type="entry name" value="Prot_kinase_dom"/>
</dbReference>
<organism evidence="16 17">
    <name type="scientific">Psophocarpus tetragonolobus</name>
    <name type="common">Winged bean</name>
    <name type="synonym">Dolichos tetragonolobus</name>
    <dbReference type="NCBI Taxonomy" id="3891"/>
    <lineage>
        <taxon>Eukaryota</taxon>
        <taxon>Viridiplantae</taxon>
        <taxon>Streptophyta</taxon>
        <taxon>Embryophyta</taxon>
        <taxon>Tracheophyta</taxon>
        <taxon>Spermatophyta</taxon>
        <taxon>Magnoliopsida</taxon>
        <taxon>eudicotyledons</taxon>
        <taxon>Gunneridae</taxon>
        <taxon>Pentapetalae</taxon>
        <taxon>rosids</taxon>
        <taxon>fabids</taxon>
        <taxon>Fabales</taxon>
        <taxon>Fabaceae</taxon>
        <taxon>Papilionoideae</taxon>
        <taxon>50 kb inversion clade</taxon>
        <taxon>NPAAA clade</taxon>
        <taxon>indigoferoid/millettioid clade</taxon>
        <taxon>Phaseoleae</taxon>
        <taxon>Psophocarpus</taxon>
    </lineage>
</organism>
<dbReference type="GO" id="GO:0004674">
    <property type="term" value="F:protein serine/threonine kinase activity"/>
    <property type="evidence" value="ECO:0007669"/>
    <property type="project" value="UniProtKB-KW"/>
</dbReference>
<evidence type="ECO:0000259" key="15">
    <source>
        <dbReference type="PROSITE" id="PS50816"/>
    </source>
</evidence>
<dbReference type="CDD" id="cd12195">
    <property type="entry name" value="CIPK_C"/>
    <property type="match status" value="1"/>
</dbReference>
<dbReference type="Gene3D" id="1.10.510.10">
    <property type="entry name" value="Transferase(Phosphotransferase) domain 1"/>
    <property type="match status" value="1"/>
</dbReference>
<evidence type="ECO:0000259" key="14">
    <source>
        <dbReference type="PROSITE" id="PS50011"/>
    </source>
</evidence>
<evidence type="ECO:0000256" key="9">
    <source>
        <dbReference type="ARBA" id="ARBA00047899"/>
    </source>
</evidence>
<keyword evidence="7" id="KW-0418">Kinase</keyword>
<comment type="catalytic activity">
    <reaction evidence="9">
        <text>L-threonyl-[protein] + ATP = O-phospho-L-threonyl-[protein] + ADP + H(+)</text>
        <dbReference type="Rhea" id="RHEA:46608"/>
        <dbReference type="Rhea" id="RHEA-COMP:11060"/>
        <dbReference type="Rhea" id="RHEA-COMP:11605"/>
        <dbReference type="ChEBI" id="CHEBI:15378"/>
        <dbReference type="ChEBI" id="CHEBI:30013"/>
        <dbReference type="ChEBI" id="CHEBI:30616"/>
        <dbReference type="ChEBI" id="CHEBI:61977"/>
        <dbReference type="ChEBI" id="CHEBI:456216"/>
        <dbReference type="EC" id="2.7.11.1"/>
    </reaction>
</comment>
<dbReference type="InterPro" id="IPR011009">
    <property type="entry name" value="Kinase-like_dom_sf"/>
</dbReference>
<dbReference type="GO" id="GO:0005524">
    <property type="term" value="F:ATP binding"/>
    <property type="evidence" value="ECO:0007669"/>
    <property type="project" value="UniProtKB-UniRule"/>
</dbReference>
<dbReference type="PROSITE" id="PS50816">
    <property type="entry name" value="NAF"/>
    <property type="match status" value="1"/>
</dbReference>
<keyword evidence="17" id="KW-1185">Reference proteome</keyword>
<reference evidence="16 17" key="1">
    <citation type="submission" date="2024-01" db="EMBL/GenBank/DDBJ databases">
        <title>The genomes of 5 underutilized Papilionoideae crops provide insights into root nodulation and disease resistanc.</title>
        <authorList>
            <person name="Jiang F."/>
        </authorList>
    </citation>
    <scope>NUCLEOTIDE SEQUENCE [LARGE SCALE GENOMIC DNA]</scope>
    <source>
        <strain evidence="16">DUOXIRENSHENG_FW03</strain>
        <tissue evidence="16">Leaves</tissue>
    </source>
</reference>
<dbReference type="InterPro" id="IPR004041">
    <property type="entry name" value="NAF_dom"/>
</dbReference>
<dbReference type="AlphaFoldDB" id="A0AAN9SF56"/>
<dbReference type="PANTHER" id="PTHR43895">
    <property type="entry name" value="CALCIUM/CALMODULIN-DEPENDENT PROTEIN KINASE KINASE-RELATED"/>
    <property type="match status" value="1"/>
</dbReference>
<evidence type="ECO:0000256" key="11">
    <source>
        <dbReference type="ARBA" id="ARBA00058225"/>
    </source>
</evidence>
<dbReference type="InterPro" id="IPR008271">
    <property type="entry name" value="Ser/Thr_kinase_AS"/>
</dbReference>
<evidence type="ECO:0000313" key="16">
    <source>
        <dbReference type="EMBL" id="KAK7394987.1"/>
    </source>
</evidence>
<dbReference type="SMART" id="SM00220">
    <property type="entry name" value="S_TKc"/>
    <property type="match status" value="1"/>
</dbReference>
<dbReference type="Gene3D" id="3.30.310.80">
    <property type="entry name" value="Kinase associated domain 1, KA1"/>
    <property type="match status" value="1"/>
</dbReference>
<keyword evidence="8 12" id="KW-0067">ATP-binding</keyword>
<dbReference type="PROSITE" id="PS50011">
    <property type="entry name" value="PROTEIN_KINASE_DOM"/>
    <property type="match status" value="1"/>
</dbReference>
<dbReference type="EC" id="2.7.11.1" evidence="3"/>
<accession>A0AAN9SF56</accession>
<evidence type="ECO:0000256" key="5">
    <source>
        <dbReference type="ARBA" id="ARBA00022679"/>
    </source>
</evidence>
<dbReference type="InterPro" id="IPR018451">
    <property type="entry name" value="NAF/FISL_domain"/>
</dbReference>
<evidence type="ECO:0000256" key="10">
    <source>
        <dbReference type="ARBA" id="ARBA00048679"/>
    </source>
</evidence>
<comment type="function">
    <text evidence="11">CIPK serine-threonine protein kinases interact with CBL proteins. Binding of a CBL protein to the regulatory NAF domain of CIPK protein lead to the activation of the kinase in a calcium-dependent manner.</text>
</comment>
<evidence type="ECO:0000256" key="8">
    <source>
        <dbReference type="ARBA" id="ARBA00022840"/>
    </source>
</evidence>
<dbReference type="FunFam" id="1.10.510.10:FF:000571">
    <property type="entry name" value="Maternal embryonic leucine zipper kinase"/>
    <property type="match status" value="1"/>
</dbReference>
<dbReference type="GO" id="GO:0007165">
    <property type="term" value="P:signal transduction"/>
    <property type="evidence" value="ECO:0007669"/>
    <property type="project" value="InterPro"/>
</dbReference>
<dbReference type="InterPro" id="IPR017441">
    <property type="entry name" value="Protein_kinase_ATP_BS"/>
</dbReference>
<evidence type="ECO:0000256" key="1">
    <source>
        <dbReference type="ARBA" id="ARBA00001936"/>
    </source>
</evidence>
<comment type="similarity">
    <text evidence="2">Belongs to the protein kinase superfamily. CAMK Ser/Thr protein kinase family. SNF1 subfamily.</text>
</comment>
<comment type="cofactor">
    <cofactor evidence="1">
        <name>Mn(2+)</name>
        <dbReference type="ChEBI" id="CHEBI:29035"/>
    </cofactor>
</comment>
<feature type="domain" description="Protein kinase" evidence="14">
    <location>
        <begin position="33"/>
        <end position="288"/>
    </location>
</feature>
<sequence length="446" mass="49451">MREAQNDAVETELATTITNEDEVPSGVVLFGKYELRSLLGVGAFGKVYHATSVDTRQSVAVKAVSKSKVLNGGFAANVEREISIMRCLHHSNIINLYEVLATKTKIYFVMEFAAGGELFDEVSSKGRLPEDAARFYFRQLISAIKHCHSLGVFHRDLKLDNLLLDENGNLKVSDFGLSAVTGQIRPDGLLHTICGTPSYVAPEILAKKGYDGAKADLWSCGVVLFALTAGYLPFNDYNVSVLYRKIYRGQFRFPGWMSHDLRFLLSRLLDTNPETRITVDEIYQDTWFNSGECWSDRVLVKEIDKVCGERPTECESLNAFDFISFFSTGLDISGLFEDSNGSDSVERVISAVTPERIMTMVEAVAAAEEEGTVVVRREESGGGAKLEGQDGNLLGLVVLYRLTDELVVVEMKTSEKGGESGSQFWKDKLRPLLYQLASQQELPVSQ</sequence>
<dbReference type="PANTHER" id="PTHR43895:SF160">
    <property type="entry name" value="CBL-INTERACTING SERINE_THREONINE-PROTEIN KINASE 14"/>
    <property type="match status" value="1"/>
</dbReference>
<proteinExistence type="inferred from homology"/>
<evidence type="ECO:0000256" key="2">
    <source>
        <dbReference type="ARBA" id="ARBA00006234"/>
    </source>
</evidence>
<dbReference type="Proteomes" id="UP001386955">
    <property type="component" value="Unassembled WGS sequence"/>
</dbReference>
<comment type="catalytic activity">
    <reaction evidence="10">
        <text>L-seryl-[protein] + ATP = O-phospho-L-seryl-[protein] + ADP + H(+)</text>
        <dbReference type="Rhea" id="RHEA:17989"/>
        <dbReference type="Rhea" id="RHEA-COMP:9863"/>
        <dbReference type="Rhea" id="RHEA-COMP:11604"/>
        <dbReference type="ChEBI" id="CHEBI:15378"/>
        <dbReference type="ChEBI" id="CHEBI:29999"/>
        <dbReference type="ChEBI" id="CHEBI:30616"/>
        <dbReference type="ChEBI" id="CHEBI:83421"/>
        <dbReference type="ChEBI" id="CHEBI:456216"/>
        <dbReference type="EC" id="2.7.11.1"/>
    </reaction>
</comment>
<dbReference type="Pfam" id="PF00069">
    <property type="entry name" value="Pkinase"/>
    <property type="match status" value="1"/>
</dbReference>
<feature type="domain" description="NAF" evidence="15">
    <location>
        <begin position="312"/>
        <end position="337"/>
    </location>
</feature>
<dbReference type="Pfam" id="PF03822">
    <property type="entry name" value="NAF"/>
    <property type="match status" value="1"/>
</dbReference>
<dbReference type="PROSITE" id="PS00107">
    <property type="entry name" value="PROTEIN_KINASE_ATP"/>
    <property type="match status" value="1"/>
</dbReference>
<evidence type="ECO:0000313" key="17">
    <source>
        <dbReference type="Proteomes" id="UP001386955"/>
    </source>
</evidence>
<comment type="caution">
    <text evidence="16">The sequence shown here is derived from an EMBL/GenBank/DDBJ whole genome shotgun (WGS) entry which is preliminary data.</text>
</comment>
<name>A0AAN9SF56_PSOTE</name>
<evidence type="ECO:0000256" key="3">
    <source>
        <dbReference type="ARBA" id="ARBA00012513"/>
    </source>
</evidence>
<evidence type="ECO:0000256" key="12">
    <source>
        <dbReference type="PROSITE-ProRule" id="PRU10141"/>
    </source>
</evidence>
<dbReference type="FunFam" id="3.30.200.20:FF:000042">
    <property type="entry name" value="Aurora kinase A"/>
    <property type="match status" value="1"/>
</dbReference>
<feature type="binding site" evidence="12">
    <location>
        <position position="62"/>
    </location>
    <ligand>
        <name>ATP</name>
        <dbReference type="ChEBI" id="CHEBI:30616"/>
    </ligand>
</feature>
<dbReference type="PROSITE" id="PS00108">
    <property type="entry name" value="PROTEIN_KINASE_ST"/>
    <property type="match status" value="1"/>
</dbReference>
<keyword evidence="5" id="KW-0808">Transferase</keyword>